<sequence length="287" mass="32296">MIQRFTVREITRAALLLLLFFNSLETMGRTVEIATGFWPPYLDQSAESGGYFARLIREAFATQGIQARFTHVPWSRALAMTRSGQFDASAVWSCTPTRKENFLFSRPLYPFRYVLFHRKSDDFSWSSIQDWAGLRIGLTQDYAYGSKVATAIARGLLQPDITTSDRANFQKLLLGRIDLFPMDPLTGFAMLSETFEASALDRITYDPHPIRVAWYHLIFSRSTSDANALRAAFNDGLARLVETGRYQRLIGAMEKTWLADSSSSAFVSGLQDFSQQIPATPPADACP</sequence>
<reference evidence="5" key="1">
    <citation type="journal article" date="2019" name="Int. J. Syst. Evol. Microbiol.">
        <title>The Global Catalogue of Microorganisms (GCM) 10K type strain sequencing project: providing services to taxonomists for standard genome sequencing and annotation.</title>
        <authorList>
            <consortium name="The Broad Institute Genomics Platform"/>
            <consortium name="The Broad Institute Genome Sequencing Center for Infectious Disease"/>
            <person name="Wu L."/>
            <person name="Ma J."/>
        </authorList>
    </citation>
    <scope>NUCLEOTIDE SEQUENCE [LARGE SCALE GENOMIC DNA]</scope>
    <source>
        <strain evidence="5">CGMCC 4.1799</strain>
    </source>
</reference>
<dbReference type="EMBL" id="JBHSNL010000006">
    <property type="protein sequence ID" value="MFC5546532.1"/>
    <property type="molecule type" value="Genomic_DNA"/>
</dbReference>
<dbReference type="SMART" id="SM00062">
    <property type="entry name" value="PBPb"/>
    <property type="match status" value="1"/>
</dbReference>
<dbReference type="Pfam" id="PF00497">
    <property type="entry name" value="SBP_bac_3"/>
    <property type="match status" value="1"/>
</dbReference>
<gene>
    <name evidence="4" type="ORF">ACFPQA_15820</name>
</gene>
<dbReference type="Gene3D" id="3.40.190.10">
    <property type="entry name" value="Periplasmic binding protein-like II"/>
    <property type="match status" value="2"/>
</dbReference>
<evidence type="ECO:0000313" key="5">
    <source>
        <dbReference type="Proteomes" id="UP001596055"/>
    </source>
</evidence>
<dbReference type="RefSeq" id="WP_248158603.1">
    <property type="nucleotide sequence ID" value="NZ_JAKZAJ010000004.1"/>
</dbReference>
<evidence type="ECO:0000259" key="3">
    <source>
        <dbReference type="SMART" id="SM00062"/>
    </source>
</evidence>
<evidence type="ECO:0000256" key="1">
    <source>
        <dbReference type="ARBA" id="ARBA00010333"/>
    </source>
</evidence>
<proteinExistence type="inferred from homology"/>
<accession>A0ABW0RU96</accession>
<dbReference type="SUPFAM" id="SSF53850">
    <property type="entry name" value="Periplasmic binding protein-like II"/>
    <property type="match status" value="1"/>
</dbReference>
<evidence type="ECO:0000256" key="2">
    <source>
        <dbReference type="ARBA" id="ARBA00022729"/>
    </source>
</evidence>
<keyword evidence="5" id="KW-1185">Reference proteome</keyword>
<dbReference type="PANTHER" id="PTHR35936">
    <property type="entry name" value="MEMBRANE-BOUND LYTIC MUREIN TRANSGLYCOSYLASE F"/>
    <property type="match status" value="1"/>
</dbReference>
<dbReference type="PANTHER" id="PTHR35936:SF25">
    <property type="entry name" value="ABC TRANSPORTER SUBSTRATE-BINDING PROTEIN"/>
    <property type="match status" value="1"/>
</dbReference>
<organism evidence="4 5">
    <name type="scientific">Marinobacter koreensis</name>
    <dbReference type="NCBI Taxonomy" id="335974"/>
    <lineage>
        <taxon>Bacteria</taxon>
        <taxon>Pseudomonadati</taxon>
        <taxon>Pseudomonadota</taxon>
        <taxon>Gammaproteobacteria</taxon>
        <taxon>Pseudomonadales</taxon>
        <taxon>Marinobacteraceae</taxon>
        <taxon>Marinobacter</taxon>
    </lineage>
</organism>
<comment type="similarity">
    <text evidence="1">Belongs to the bacterial solute-binding protein 3 family.</text>
</comment>
<comment type="caution">
    <text evidence="4">The sequence shown here is derived from an EMBL/GenBank/DDBJ whole genome shotgun (WGS) entry which is preliminary data.</text>
</comment>
<protein>
    <submittedName>
        <fullName evidence="4">Substrate-binding periplasmic protein</fullName>
    </submittedName>
</protein>
<dbReference type="Proteomes" id="UP001596055">
    <property type="component" value="Unassembled WGS sequence"/>
</dbReference>
<dbReference type="InterPro" id="IPR001638">
    <property type="entry name" value="Solute-binding_3/MltF_N"/>
</dbReference>
<feature type="domain" description="Solute-binding protein family 3/N-terminal" evidence="3">
    <location>
        <begin position="30"/>
        <end position="261"/>
    </location>
</feature>
<keyword evidence="2" id="KW-0732">Signal</keyword>
<name>A0ABW0RU96_9GAMM</name>
<evidence type="ECO:0000313" key="4">
    <source>
        <dbReference type="EMBL" id="MFC5546532.1"/>
    </source>
</evidence>